<feature type="region of interest" description="Disordered" evidence="1">
    <location>
        <begin position="1"/>
        <end position="27"/>
    </location>
</feature>
<feature type="compositionally biased region" description="Polar residues" evidence="1">
    <location>
        <begin position="244"/>
        <end position="270"/>
    </location>
</feature>
<dbReference type="InterPro" id="IPR001660">
    <property type="entry name" value="SAM"/>
</dbReference>
<dbReference type="EMBL" id="ML220131">
    <property type="protein sequence ID" value="TGZ79423.1"/>
    <property type="molecule type" value="Genomic_DNA"/>
</dbReference>
<dbReference type="PROSITE" id="PS50200">
    <property type="entry name" value="RA"/>
    <property type="match status" value="1"/>
</dbReference>
<dbReference type="InterPro" id="IPR000159">
    <property type="entry name" value="RA_dom"/>
</dbReference>
<dbReference type="STRING" id="341454.A0A4S2MQH3"/>
<dbReference type="PROSITE" id="PS50105">
    <property type="entry name" value="SAM_DOMAIN"/>
    <property type="match status" value="1"/>
</dbReference>
<organism evidence="4 5">
    <name type="scientific">Ascodesmis nigricans</name>
    <dbReference type="NCBI Taxonomy" id="341454"/>
    <lineage>
        <taxon>Eukaryota</taxon>
        <taxon>Fungi</taxon>
        <taxon>Dikarya</taxon>
        <taxon>Ascomycota</taxon>
        <taxon>Pezizomycotina</taxon>
        <taxon>Pezizomycetes</taxon>
        <taxon>Pezizales</taxon>
        <taxon>Ascodesmidaceae</taxon>
        <taxon>Ascodesmis</taxon>
    </lineage>
</organism>
<dbReference type="CDD" id="cd01786">
    <property type="entry name" value="RA_STE50"/>
    <property type="match status" value="1"/>
</dbReference>
<dbReference type="InterPro" id="IPR029071">
    <property type="entry name" value="Ubiquitin-like_domsf"/>
</dbReference>
<feature type="region of interest" description="Disordered" evidence="1">
    <location>
        <begin position="179"/>
        <end position="227"/>
    </location>
</feature>
<protein>
    <recommendedName>
        <fullName evidence="6">RA-domain-containing protein</fullName>
    </recommendedName>
</protein>
<keyword evidence="5" id="KW-1185">Reference proteome</keyword>
<dbReference type="PANTHER" id="PTHR24135">
    <property type="entry name" value="SH3 AND MULTIPLE ANKYRIN REPEAT DOMAINS PROTEIN"/>
    <property type="match status" value="1"/>
</dbReference>
<dbReference type="InterPro" id="IPR013761">
    <property type="entry name" value="SAM/pointed_sf"/>
</dbReference>
<reference evidence="4 5" key="1">
    <citation type="submission" date="2019-04" db="EMBL/GenBank/DDBJ databases">
        <title>Comparative genomics and transcriptomics to analyze fruiting body development in filamentous ascomycetes.</title>
        <authorList>
            <consortium name="DOE Joint Genome Institute"/>
            <person name="Lutkenhaus R."/>
            <person name="Traeger S."/>
            <person name="Breuer J."/>
            <person name="Kuo A."/>
            <person name="Lipzen A."/>
            <person name="Pangilinan J."/>
            <person name="Dilworth D."/>
            <person name="Sandor L."/>
            <person name="Poggeler S."/>
            <person name="Barry K."/>
            <person name="Grigoriev I.V."/>
            <person name="Nowrousian M."/>
        </authorList>
    </citation>
    <scope>NUCLEOTIDE SEQUENCE [LARGE SCALE GENOMIC DNA]</scope>
    <source>
        <strain evidence="4 5">CBS 389.68</strain>
    </source>
</reference>
<dbReference type="InterPro" id="IPR051569">
    <property type="entry name" value="SHANK"/>
</dbReference>
<accession>A0A4S2MQH3</accession>
<dbReference type="Proteomes" id="UP000298138">
    <property type="component" value="Unassembled WGS sequence"/>
</dbReference>
<evidence type="ECO:0008006" key="6">
    <source>
        <dbReference type="Google" id="ProtNLM"/>
    </source>
</evidence>
<feature type="compositionally biased region" description="Basic and acidic residues" evidence="1">
    <location>
        <begin position="326"/>
        <end position="335"/>
    </location>
</feature>
<dbReference type="GO" id="GO:0030160">
    <property type="term" value="F:synaptic receptor adaptor activity"/>
    <property type="evidence" value="ECO:0007669"/>
    <property type="project" value="TreeGrafter"/>
</dbReference>
<dbReference type="GO" id="GO:0007165">
    <property type="term" value="P:signal transduction"/>
    <property type="evidence" value="ECO:0007669"/>
    <property type="project" value="InterPro"/>
</dbReference>
<dbReference type="Gene3D" id="1.10.150.50">
    <property type="entry name" value="Transcription Factor, Ets-1"/>
    <property type="match status" value="1"/>
</dbReference>
<evidence type="ECO:0000259" key="2">
    <source>
        <dbReference type="PROSITE" id="PS50105"/>
    </source>
</evidence>
<dbReference type="GO" id="GO:0035255">
    <property type="term" value="F:ionotropic glutamate receptor binding"/>
    <property type="evidence" value="ECO:0007669"/>
    <property type="project" value="TreeGrafter"/>
</dbReference>
<feature type="domain" description="SAM" evidence="2">
    <location>
        <begin position="45"/>
        <end position="108"/>
    </location>
</feature>
<feature type="domain" description="Ras-associating" evidence="3">
    <location>
        <begin position="396"/>
        <end position="469"/>
    </location>
</feature>
<evidence type="ECO:0000313" key="5">
    <source>
        <dbReference type="Proteomes" id="UP000298138"/>
    </source>
</evidence>
<dbReference type="Gene3D" id="3.10.20.90">
    <property type="entry name" value="Phosphatidylinositol 3-kinase Catalytic Subunit, Chain A, domain 1"/>
    <property type="match status" value="1"/>
</dbReference>
<dbReference type="PANTHER" id="PTHR24135:SF28">
    <property type="entry name" value="LD13733P"/>
    <property type="match status" value="1"/>
</dbReference>
<sequence>MMPSPDVAGTMRSPRMVEEADQQQRTPPLWRRDADGVPEGVITEWSATAVGDWITSLGLGQYSEALVENEITGDALIRLTHQDLKDMEIISVGHRLTILKAIYNVKVAHNVPFETEDYVPVSAEIDDSKTATQSDIHRLISIIRQRDQRILEHENKLLKMSETLEKLRQDMLPYVKMMKDKSPLPPVANPYPYQRPTEEETKDSPQVQDTASIPPPYSSTLFPPQEKKGLSRKFSMKKLILGTPKSQPSPTFNDNTSGPLYNDYGTTPTAPTHPSTLTNPSTSSLPPQIPPFTSFDHPSPTSPANPLSHSIYDPHTSIPAPSPKPLPRDRDRDRNTPTPMTTRSVRTPGPSFHDDPPSDADRSDSRLGRRGKPPTTTTSSSTEPTTSSSSSQVEIFKSFRVSMEDPCYKVLPAALKRYQIHSDWRNYALYIVYGDQERCLGMYEKPLILFKQLDKEGRKPMFMLRKNAGAGAGGEGVEGMGLQVPGGVL</sequence>
<dbReference type="Pfam" id="PF00788">
    <property type="entry name" value="RA"/>
    <property type="match status" value="1"/>
</dbReference>
<dbReference type="Pfam" id="PF00536">
    <property type="entry name" value="SAM_1"/>
    <property type="match status" value="1"/>
</dbReference>
<dbReference type="SUPFAM" id="SSF47769">
    <property type="entry name" value="SAM/Pointed domain"/>
    <property type="match status" value="1"/>
</dbReference>
<feature type="compositionally biased region" description="Basic and acidic residues" evidence="1">
    <location>
        <begin position="352"/>
        <end position="367"/>
    </location>
</feature>
<dbReference type="SMART" id="SM00314">
    <property type="entry name" value="RA"/>
    <property type="match status" value="1"/>
</dbReference>
<dbReference type="AlphaFoldDB" id="A0A4S2MQH3"/>
<dbReference type="OrthoDB" id="445896at2759"/>
<feature type="compositionally biased region" description="Low complexity" evidence="1">
    <location>
        <begin position="373"/>
        <end position="391"/>
    </location>
</feature>
<evidence type="ECO:0000259" key="3">
    <source>
        <dbReference type="PROSITE" id="PS50200"/>
    </source>
</evidence>
<name>A0A4S2MQH3_9PEZI</name>
<dbReference type="SMART" id="SM00454">
    <property type="entry name" value="SAM"/>
    <property type="match status" value="1"/>
</dbReference>
<gene>
    <name evidence="4" type="ORF">EX30DRAFT_397022</name>
</gene>
<dbReference type="InParanoid" id="A0A4S2MQH3"/>
<evidence type="ECO:0000313" key="4">
    <source>
        <dbReference type="EMBL" id="TGZ79423.1"/>
    </source>
</evidence>
<feature type="compositionally biased region" description="Low complexity" evidence="1">
    <location>
        <begin position="272"/>
        <end position="286"/>
    </location>
</feature>
<feature type="region of interest" description="Disordered" evidence="1">
    <location>
        <begin position="241"/>
        <end position="392"/>
    </location>
</feature>
<dbReference type="SUPFAM" id="SSF54236">
    <property type="entry name" value="Ubiquitin-like"/>
    <property type="match status" value="1"/>
</dbReference>
<proteinExistence type="predicted"/>
<evidence type="ECO:0000256" key="1">
    <source>
        <dbReference type="SAM" id="MobiDB-lite"/>
    </source>
</evidence>